<dbReference type="GO" id="GO:0006457">
    <property type="term" value="P:protein folding"/>
    <property type="evidence" value="ECO:0007669"/>
    <property type="project" value="UniProtKB-UniRule"/>
</dbReference>
<accession>A0A023WQG8</accession>
<evidence type="ECO:0000313" key="6">
    <source>
        <dbReference type="EMBL" id="AHY42029.1"/>
    </source>
</evidence>
<evidence type="ECO:0000256" key="2">
    <source>
        <dbReference type="ARBA" id="ARBA00023186"/>
    </source>
</evidence>
<dbReference type="InterPro" id="IPR036869">
    <property type="entry name" value="J_dom_sf"/>
</dbReference>
<dbReference type="PANTHER" id="PTHR14021">
    <property type="entry name" value="IRON-SULFUR CLUSTER CO-CHAPERONE PROTEIN HSCB"/>
    <property type="match status" value="1"/>
</dbReference>
<dbReference type="SMART" id="SM00271">
    <property type="entry name" value="DnaJ"/>
    <property type="match status" value="1"/>
</dbReference>
<reference evidence="6 7" key="1">
    <citation type="submission" date="2014-03" db="EMBL/GenBank/DDBJ databases">
        <title>Complete genome sequence of Pseudomonas stutzeri 19SMN4.</title>
        <authorList>
            <person name="Brunet-Galmes I."/>
            <person name="Nogales B."/>
            <person name="Busquets A."/>
            <person name="Pena A."/>
            <person name="Gomila M."/>
            <person name="Garcia-Valdes E."/>
            <person name="Lalucat J."/>
            <person name="Bennasar A."/>
            <person name="Bosch R."/>
        </authorList>
    </citation>
    <scope>NUCLEOTIDE SEQUENCE [LARGE SCALE GENOMIC DNA]</scope>
    <source>
        <strain evidence="6 7">19SMN4</strain>
    </source>
</reference>
<dbReference type="SUPFAM" id="SSF47144">
    <property type="entry name" value="HSC20 (HSCB), C-terminal oligomerisation domain"/>
    <property type="match status" value="1"/>
</dbReference>
<dbReference type="HAMAP" id="MF_00682">
    <property type="entry name" value="HscB"/>
    <property type="match status" value="1"/>
</dbReference>
<dbReference type="InterPro" id="IPR001623">
    <property type="entry name" value="DnaJ_domain"/>
</dbReference>
<evidence type="ECO:0000313" key="7">
    <source>
        <dbReference type="Proteomes" id="UP000025238"/>
    </source>
</evidence>
<dbReference type="PATRIC" id="fig|316.97.peg.1187"/>
<dbReference type="Gene3D" id="1.10.287.110">
    <property type="entry name" value="DnaJ domain"/>
    <property type="match status" value="1"/>
</dbReference>
<evidence type="ECO:0000256" key="3">
    <source>
        <dbReference type="ARBA" id="ARBA00025596"/>
    </source>
</evidence>
<sequence length="173" mass="20329">MGTPCHFALFELKPEFELDLAHLADRYRELARQVHPDRFADAGESEQRQALERSANLNEAYQTLKSPSRRARYLLAIEGHEVPLEATVQDPAFLMQQMHWREELEELQEQADLDGVAAFKSRLKQAQQGLNDDFAQIWRVPERRADAERLVRRMQFLDKLTQEVRQLEERLDD</sequence>
<organism evidence="6 7">
    <name type="scientific">Stutzerimonas stutzeri</name>
    <name type="common">Pseudomonas stutzeri</name>
    <dbReference type="NCBI Taxonomy" id="316"/>
    <lineage>
        <taxon>Bacteria</taxon>
        <taxon>Pseudomonadati</taxon>
        <taxon>Pseudomonadota</taxon>
        <taxon>Gammaproteobacteria</taxon>
        <taxon>Pseudomonadales</taxon>
        <taxon>Pseudomonadaceae</taxon>
        <taxon>Stutzerimonas</taxon>
    </lineage>
</organism>
<evidence type="ECO:0000259" key="5">
    <source>
        <dbReference type="PROSITE" id="PS50076"/>
    </source>
</evidence>
<comment type="function">
    <text evidence="3 4">Co-chaperone involved in the maturation of iron-sulfur cluster-containing proteins. Seems to help targeting proteins to be folded toward HscA.</text>
</comment>
<protein>
    <recommendedName>
        <fullName evidence="4">Co-chaperone protein HscB homolog</fullName>
    </recommendedName>
</protein>
<dbReference type="SUPFAM" id="SSF46565">
    <property type="entry name" value="Chaperone J-domain"/>
    <property type="match status" value="1"/>
</dbReference>
<dbReference type="Pfam" id="PF00226">
    <property type="entry name" value="DnaJ"/>
    <property type="match status" value="1"/>
</dbReference>
<dbReference type="AlphaFoldDB" id="A0A023WQG8"/>
<dbReference type="InterPro" id="IPR004640">
    <property type="entry name" value="HscB"/>
</dbReference>
<dbReference type="InterPro" id="IPR009073">
    <property type="entry name" value="HscB_oligo_C"/>
</dbReference>
<dbReference type="GO" id="GO:0051259">
    <property type="term" value="P:protein complex oligomerization"/>
    <property type="evidence" value="ECO:0007669"/>
    <property type="project" value="InterPro"/>
</dbReference>
<evidence type="ECO:0000256" key="4">
    <source>
        <dbReference type="HAMAP-Rule" id="MF_00682"/>
    </source>
</evidence>
<dbReference type="PROSITE" id="PS50076">
    <property type="entry name" value="DNAJ_2"/>
    <property type="match status" value="1"/>
</dbReference>
<dbReference type="Pfam" id="PF07743">
    <property type="entry name" value="HSCB_C"/>
    <property type="match status" value="1"/>
</dbReference>
<feature type="domain" description="J" evidence="5">
    <location>
        <begin position="5"/>
        <end position="77"/>
    </location>
</feature>
<dbReference type="CDD" id="cd06257">
    <property type="entry name" value="DnaJ"/>
    <property type="match status" value="1"/>
</dbReference>
<keyword evidence="2 4" id="KW-0143">Chaperone</keyword>
<dbReference type="PANTHER" id="PTHR14021:SF15">
    <property type="entry name" value="IRON-SULFUR CLUSTER CO-CHAPERONE PROTEIN HSCB"/>
    <property type="match status" value="1"/>
</dbReference>
<dbReference type="Gene3D" id="1.20.1280.20">
    <property type="entry name" value="HscB, C-terminal domain"/>
    <property type="match status" value="1"/>
</dbReference>
<dbReference type="NCBIfam" id="TIGR00714">
    <property type="entry name" value="hscB"/>
    <property type="match status" value="1"/>
</dbReference>
<proteinExistence type="inferred from homology"/>
<evidence type="ECO:0000256" key="1">
    <source>
        <dbReference type="ARBA" id="ARBA00010476"/>
    </source>
</evidence>
<dbReference type="NCBIfam" id="NF001420">
    <property type="entry name" value="PRK00294.1"/>
    <property type="match status" value="1"/>
</dbReference>
<dbReference type="GO" id="GO:0051087">
    <property type="term" value="F:protein-folding chaperone binding"/>
    <property type="evidence" value="ECO:0007669"/>
    <property type="project" value="InterPro"/>
</dbReference>
<dbReference type="EMBL" id="CP007509">
    <property type="protein sequence ID" value="AHY42029.1"/>
    <property type="molecule type" value="Genomic_DNA"/>
</dbReference>
<dbReference type="InterPro" id="IPR036386">
    <property type="entry name" value="HscB_C_sf"/>
</dbReference>
<comment type="subunit">
    <text evidence="4">Interacts with HscA and stimulates its ATPase activity.</text>
</comment>
<dbReference type="GO" id="GO:0001671">
    <property type="term" value="F:ATPase activator activity"/>
    <property type="evidence" value="ECO:0007669"/>
    <property type="project" value="InterPro"/>
</dbReference>
<dbReference type="Proteomes" id="UP000025238">
    <property type="component" value="Chromosome"/>
</dbReference>
<dbReference type="GO" id="GO:0044571">
    <property type="term" value="P:[2Fe-2S] cluster assembly"/>
    <property type="evidence" value="ECO:0007669"/>
    <property type="project" value="InterPro"/>
</dbReference>
<dbReference type="KEGG" id="pstu:UIB01_05845"/>
<dbReference type="OrthoDB" id="287587at2"/>
<dbReference type="GO" id="GO:1990230">
    <property type="term" value="C:iron-sulfur cluster transfer complex"/>
    <property type="evidence" value="ECO:0007669"/>
    <property type="project" value="TreeGrafter"/>
</dbReference>
<comment type="similarity">
    <text evidence="1 4">Belongs to the HscB family.</text>
</comment>
<gene>
    <name evidence="4 6" type="primary">hscB</name>
    <name evidence="6" type="ORF">UIB01_05845</name>
</gene>
<name>A0A023WQG8_STUST</name>